<dbReference type="PANTHER" id="PTHR22911">
    <property type="entry name" value="ACYL-MALONYL CONDENSING ENZYME-RELATED"/>
    <property type="match status" value="1"/>
</dbReference>
<dbReference type="EMBL" id="JAPWIE010000002">
    <property type="protein sequence ID" value="MCZ4549477.1"/>
    <property type="molecule type" value="Genomic_DNA"/>
</dbReference>
<dbReference type="PANTHER" id="PTHR22911:SF37">
    <property type="entry name" value="THREONINE_HOMOSERINE EXPORTER RHTA"/>
    <property type="match status" value="1"/>
</dbReference>
<feature type="transmembrane region" description="Helical" evidence="3">
    <location>
        <begin position="49"/>
        <end position="73"/>
    </location>
</feature>
<name>A0ABT4MR41_GORRU</name>
<feature type="transmembrane region" description="Helical" evidence="3">
    <location>
        <begin position="158"/>
        <end position="178"/>
    </location>
</feature>
<evidence type="ECO:0000313" key="5">
    <source>
        <dbReference type="EMBL" id="MCZ4549477.1"/>
    </source>
</evidence>
<reference evidence="5" key="1">
    <citation type="submission" date="2022-12" db="EMBL/GenBank/DDBJ databases">
        <authorList>
            <person name="Krivoruchko A.V."/>
            <person name="Elkin A."/>
        </authorList>
    </citation>
    <scope>NUCLEOTIDE SEQUENCE</scope>
    <source>
        <strain evidence="5">IEGM 1388</strain>
    </source>
</reference>
<dbReference type="InterPro" id="IPR000620">
    <property type="entry name" value="EamA_dom"/>
</dbReference>
<keyword evidence="6" id="KW-1185">Reference proteome</keyword>
<feature type="domain" description="EamA" evidence="4">
    <location>
        <begin position="159"/>
        <end position="284"/>
    </location>
</feature>
<dbReference type="Proteomes" id="UP001067235">
    <property type="component" value="Unassembled WGS sequence"/>
</dbReference>
<feature type="transmembrane region" description="Helical" evidence="3">
    <location>
        <begin position="136"/>
        <end position="152"/>
    </location>
</feature>
<dbReference type="SUPFAM" id="SSF103481">
    <property type="entry name" value="Multidrug resistance efflux transporter EmrE"/>
    <property type="match status" value="2"/>
</dbReference>
<feature type="transmembrane region" description="Helical" evidence="3">
    <location>
        <begin position="111"/>
        <end position="129"/>
    </location>
</feature>
<dbReference type="InterPro" id="IPR037185">
    <property type="entry name" value="EmrE-like"/>
</dbReference>
<feature type="transmembrane region" description="Helical" evidence="3">
    <location>
        <begin position="275"/>
        <end position="293"/>
    </location>
</feature>
<accession>A0ABT4MR41</accession>
<feature type="transmembrane region" description="Helical" evidence="3">
    <location>
        <begin position="85"/>
        <end position="105"/>
    </location>
</feature>
<keyword evidence="3" id="KW-0812">Transmembrane</keyword>
<evidence type="ECO:0000256" key="3">
    <source>
        <dbReference type="SAM" id="Phobius"/>
    </source>
</evidence>
<sequence>MSTDPGAVAVPGAAAVAPSDTRATAGGVALMLTGGLSNQIGAGLGAHAFAAVGPAAVVAVRQVVAAAVLLAITRPHARAVRWPQWWPVLLLAITVSTMNLTLYLAIDRIGLGLAVSLEFLGPLLVATFASRRRADLIFVVIAGAGVYILVWPSPSTDYLGVGLGLIAAAGWASYIVLNRVVGTRLPGLDGAALATTGATLIYLPVLVLTISAGKLTGSTLWFTIGAGVLASAVPYAVDLLALRRVPTGLFAIFTSFNPVWAAIAGMVVLGQFLGLHEWLGIALISGTNIAIIARSRGRRLPSDPALPQTDSSTTRPAVTSR</sequence>
<comment type="similarity">
    <text evidence="1">Belongs to the EamA transporter family.</text>
</comment>
<feature type="transmembrane region" description="Helical" evidence="3">
    <location>
        <begin position="249"/>
        <end position="269"/>
    </location>
</feature>
<evidence type="ECO:0000256" key="2">
    <source>
        <dbReference type="SAM" id="MobiDB-lite"/>
    </source>
</evidence>
<organism evidence="5 6">
    <name type="scientific">Gordonia rubripertincta</name>
    <name type="common">Rhodococcus corallinus</name>
    <dbReference type="NCBI Taxonomy" id="36822"/>
    <lineage>
        <taxon>Bacteria</taxon>
        <taxon>Bacillati</taxon>
        <taxon>Actinomycetota</taxon>
        <taxon>Actinomycetes</taxon>
        <taxon>Mycobacteriales</taxon>
        <taxon>Gordoniaceae</taxon>
        <taxon>Gordonia</taxon>
    </lineage>
</organism>
<keyword evidence="3" id="KW-0472">Membrane</keyword>
<keyword evidence="3" id="KW-1133">Transmembrane helix</keyword>
<evidence type="ECO:0000259" key="4">
    <source>
        <dbReference type="Pfam" id="PF00892"/>
    </source>
</evidence>
<evidence type="ECO:0000256" key="1">
    <source>
        <dbReference type="ARBA" id="ARBA00007362"/>
    </source>
</evidence>
<comment type="caution">
    <text evidence="5">The sequence shown here is derived from an EMBL/GenBank/DDBJ whole genome shotgun (WGS) entry which is preliminary data.</text>
</comment>
<dbReference type="RefSeq" id="WP_301570011.1">
    <property type="nucleotide sequence ID" value="NZ_JAPWIE010000002.1"/>
</dbReference>
<protein>
    <submittedName>
        <fullName evidence="5">EamA family transporter</fullName>
    </submittedName>
</protein>
<feature type="transmembrane region" description="Helical" evidence="3">
    <location>
        <begin position="190"/>
        <end position="213"/>
    </location>
</feature>
<feature type="transmembrane region" description="Helical" evidence="3">
    <location>
        <begin position="219"/>
        <end position="237"/>
    </location>
</feature>
<evidence type="ECO:0000313" key="6">
    <source>
        <dbReference type="Proteomes" id="UP001067235"/>
    </source>
</evidence>
<gene>
    <name evidence="5" type="ORF">O4213_05755</name>
</gene>
<feature type="compositionally biased region" description="Polar residues" evidence="2">
    <location>
        <begin position="308"/>
        <end position="321"/>
    </location>
</feature>
<dbReference type="Pfam" id="PF00892">
    <property type="entry name" value="EamA"/>
    <property type="match status" value="1"/>
</dbReference>
<feature type="region of interest" description="Disordered" evidence="2">
    <location>
        <begin position="300"/>
        <end position="321"/>
    </location>
</feature>
<proteinExistence type="inferred from homology"/>